<evidence type="ECO:0000256" key="1">
    <source>
        <dbReference type="ARBA" id="ARBA00004383"/>
    </source>
</evidence>
<keyword evidence="7" id="KW-0653">Protein transport</keyword>
<feature type="chain" id="PRO_5045404291" evidence="10">
    <location>
        <begin position="22"/>
        <end position="320"/>
    </location>
</feature>
<protein>
    <submittedName>
        <fullName evidence="12">Energy transducer TonB</fullName>
    </submittedName>
</protein>
<dbReference type="NCBIfam" id="TIGR01352">
    <property type="entry name" value="tonB_Cterm"/>
    <property type="match status" value="1"/>
</dbReference>
<dbReference type="PANTHER" id="PTHR33446:SF2">
    <property type="entry name" value="PROTEIN TONB"/>
    <property type="match status" value="1"/>
</dbReference>
<gene>
    <name evidence="12" type="ORF">LGH74_09710</name>
</gene>
<keyword evidence="3" id="KW-0813">Transport</keyword>
<proteinExistence type="inferred from homology"/>
<evidence type="ECO:0000256" key="9">
    <source>
        <dbReference type="ARBA" id="ARBA00023136"/>
    </source>
</evidence>
<evidence type="ECO:0000256" key="7">
    <source>
        <dbReference type="ARBA" id="ARBA00022927"/>
    </source>
</evidence>
<keyword evidence="10" id="KW-0732">Signal</keyword>
<evidence type="ECO:0000259" key="11">
    <source>
        <dbReference type="PROSITE" id="PS52015"/>
    </source>
</evidence>
<dbReference type="Proteomes" id="UP001165296">
    <property type="component" value="Unassembled WGS sequence"/>
</dbReference>
<dbReference type="RefSeq" id="WP_226175126.1">
    <property type="nucleotide sequence ID" value="NZ_JAJADR010000002.1"/>
</dbReference>
<name>A0ABS8APW3_9BACT</name>
<dbReference type="SUPFAM" id="SSF74653">
    <property type="entry name" value="TolA/TonB C-terminal domain"/>
    <property type="match status" value="1"/>
</dbReference>
<feature type="signal peptide" evidence="10">
    <location>
        <begin position="1"/>
        <end position="21"/>
    </location>
</feature>
<keyword evidence="4" id="KW-1003">Cell membrane</keyword>
<dbReference type="InterPro" id="IPR037682">
    <property type="entry name" value="TonB_C"/>
</dbReference>
<keyword evidence="13" id="KW-1185">Reference proteome</keyword>
<feature type="domain" description="TonB C-terminal" evidence="11">
    <location>
        <begin position="51"/>
        <end position="149"/>
    </location>
</feature>
<evidence type="ECO:0000256" key="4">
    <source>
        <dbReference type="ARBA" id="ARBA00022475"/>
    </source>
</evidence>
<evidence type="ECO:0000256" key="6">
    <source>
        <dbReference type="ARBA" id="ARBA00022692"/>
    </source>
</evidence>
<evidence type="ECO:0000313" key="13">
    <source>
        <dbReference type="Proteomes" id="UP001165296"/>
    </source>
</evidence>
<comment type="similarity">
    <text evidence="2">Belongs to the TonB family.</text>
</comment>
<evidence type="ECO:0000256" key="8">
    <source>
        <dbReference type="ARBA" id="ARBA00022989"/>
    </source>
</evidence>
<dbReference type="InterPro" id="IPR006260">
    <property type="entry name" value="TonB/TolA_C"/>
</dbReference>
<evidence type="ECO:0000256" key="5">
    <source>
        <dbReference type="ARBA" id="ARBA00022519"/>
    </source>
</evidence>
<reference evidence="12" key="1">
    <citation type="submission" date="2021-10" db="EMBL/GenBank/DDBJ databases">
        <authorList>
            <person name="Dean J.D."/>
            <person name="Kim M.K."/>
            <person name="Newey C.N."/>
            <person name="Stoker T.S."/>
            <person name="Thompson D.W."/>
            <person name="Grose J.H."/>
        </authorList>
    </citation>
    <scope>NUCLEOTIDE SEQUENCE</scope>
    <source>
        <strain evidence="12">BT178</strain>
    </source>
</reference>
<comment type="caution">
    <text evidence="12">The sequence shown here is derived from an EMBL/GenBank/DDBJ whole genome shotgun (WGS) entry which is preliminary data.</text>
</comment>
<accession>A0ABS8APW3</accession>
<organism evidence="12 13">
    <name type="scientific">Hymenobacter lucidus</name>
    <dbReference type="NCBI Taxonomy" id="2880930"/>
    <lineage>
        <taxon>Bacteria</taxon>
        <taxon>Pseudomonadati</taxon>
        <taxon>Bacteroidota</taxon>
        <taxon>Cytophagia</taxon>
        <taxon>Cytophagales</taxon>
        <taxon>Hymenobacteraceae</taxon>
        <taxon>Hymenobacter</taxon>
    </lineage>
</organism>
<dbReference type="PROSITE" id="PS52015">
    <property type="entry name" value="TONB_CTD"/>
    <property type="match status" value="1"/>
</dbReference>
<keyword evidence="9" id="KW-0472">Membrane</keyword>
<dbReference type="PANTHER" id="PTHR33446">
    <property type="entry name" value="PROTEIN TONB-RELATED"/>
    <property type="match status" value="1"/>
</dbReference>
<evidence type="ECO:0000256" key="2">
    <source>
        <dbReference type="ARBA" id="ARBA00006555"/>
    </source>
</evidence>
<evidence type="ECO:0000256" key="10">
    <source>
        <dbReference type="SAM" id="SignalP"/>
    </source>
</evidence>
<dbReference type="Gene3D" id="3.30.1150.10">
    <property type="match status" value="1"/>
</dbReference>
<dbReference type="InterPro" id="IPR051045">
    <property type="entry name" value="TonB-dependent_transducer"/>
</dbReference>
<keyword evidence="6" id="KW-0812">Transmembrane</keyword>
<keyword evidence="5" id="KW-0997">Cell inner membrane</keyword>
<dbReference type="EMBL" id="JAJADR010000002">
    <property type="protein sequence ID" value="MCB2408252.1"/>
    <property type="molecule type" value="Genomic_DNA"/>
</dbReference>
<sequence length="320" mass="35451">MLLLRGSLLLLISLTATVAFGQAKPAASPARPDTTLAKKYTYTETMPVFPGGQQRMMELLTDSLRYPPLALRDQAQGKVFLSFTIDPTGIMTNIVVKQGVRPDLDAEALRLLRRLVPIRWQPGTQNGRPVSVVYTVPLTFSISNKLQPLAPDSLDAAPGPAIVLPTRSWSAGSKALPADKGVIYGSFVQRLGFSSGGLGQYVRLHNLTTHKVVRILVKPVMRSRPENEFCVALPPGRYALYQYEYNYGFEQVRKLRNSPPLADTRYIFVVQPGQLHYVGTWDLSQPMQPRFSSHKPELDQRIGAEYPALPLAEAVEALPK</sequence>
<evidence type="ECO:0000256" key="3">
    <source>
        <dbReference type="ARBA" id="ARBA00022448"/>
    </source>
</evidence>
<keyword evidence="8" id="KW-1133">Transmembrane helix</keyword>
<evidence type="ECO:0000313" key="12">
    <source>
        <dbReference type="EMBL" id="MCB2408252.1"/>
    </source>
</evidence>
<dbReference type="Pfam" id="PF03544">
    <property type="entry name" value="TonB_C"/>
    <property type="match status" value="1"/>
</dbReference>
<comment type="subcellular location">
    <subcellularLocation>
        <location evidence="1">Cell inner membrane</location>
        <topology evidence="1">Single-pass membrane protein</topology>
        <orientation evidence="1">Periplasmic side</orientation>
    </subcellularLocation>
</comment>